<dbReference type="EMBL" id="RSCJ01000010">
    <property type="protein sequence ID" value="RUR80936.1"/>
    <property type="molecule type" value="Genomic_DNA"/>
</dbReference>
<keyword evidence="1" id="KW-0812">Transmembrane</keyword>
<dbReference type="AlphaFoldDB" id="A0A433NFL6"/>
<reference evidence="2 3" key="1">
    <citation type="journal article" date="2019" name="Genome Biol. Evol.">
        <title>Day and night: Metabolic profiles and evolutionary relationships of six axenic non-marine cyanobacteria.</title>
        <authorList>
            <person name="Will S.E."/>
            <person name="Henke P."/>
            <person name="Boedeker C."/>
            <person name="Huang S."/>
            <person name="Brinkmann H."/>
            <person name="Rohde M."/>
            <person name="Jarek M."/>
            <person name="Friedl T."/>
            <person name="Seufert S."/>
            <person name="Schumacher M."/>
            <person name="Overmann J."/>
            <person name="Neumann-Schaal M."/>
            <person name="Petersen J."/>
        </authorList>
    </citation>
    <scope>NUCLEOTIDE SEQUENCE [LARGE SCALE GENOMIC DNA]</scope>
    <source>
        <strain evidence="2 3">PCC 6912</strain>
    </source>
</reference>
<feature type="transmembrane region" description="Helical" evidence="1">
    <location>
        <begin position="22"/>
        <end position="53"/>
    </location>
</feature>
<name>A0A433NFL6_CHLFR</name>
<protein>
    <submittedName>
        <fullName evidence="2">Uncharacterized protein</fullName>
    </submittedName>
</protein>
<keyword evidence="1" id="KW-1133">Transmembrane helix</keyword>
<evidence type="ECO:0000256" key="1">
    <source>
        <dbReference type="SAM" id="Phobius"/>
    </source>
</evidence>
<evidence type="ECO:0000313" key="2">
    <source>
        <dbReference type="EMBL" id="RUR80936.1"/>
    </source>
</evidence>
<evidence type="ECO:0000313" key="3">
    <source>
        <dbReference type="Proteomes" id="UP000268857"/>
    </source>
</evidence>
<organism evidence="2 3">
    <name type="scientific">Chlorogloeopsis fritschii PCC 6912</name>
    <dbReference type="NCBI Taxonomy" id="211165"/>
    <lineage>
        <taxon>Bacteria</taxon>
        <taxon>Bacillati</taxon>
        <taxon>Cyanobacteriota</taxon>
        <taxon>Cyanophyceae</taxon>
        <taxon>Nostocales</taxon>
        <taxon>Chlorogloeopsidaceae</taxon>
        <taxon>Chlorogloeopsis</taxon>
    </lineage>
</organism>
<dbReference type="Proteomes" id="UP000268857">
    <property type="component" value="Unassembled WGS sequence"/>
</dbReference>
<dbReference type="STRING" id="211165.GCA_000317285_02523"/>
<accession>A0A433NFL6</accession>
<gene>
    <name evidence="2" type="ORF">PCC6912_29580</name>
</gene>
<comment type="caution">
    <text evidence="2">The sequence shown here is derived from an EMBL/GenBank/DDBJ whole genome shotgun (WGS) entry which is preliminary data.</text>
</comment>
<keyword evidence="1" id="KW-0472">Membrane</keyword>
<proteinExistence type="predicted"/>
<keyword evidence="3" id="KW-1185">Reference proteome</keyword>
<sequence>MAKIGMSEKSIEDYGEDYGKGYLILLLPLSFLIIFLVATWRIWLAAILLILGFNIWQYYQWQKWCLQVNPLFNQLMRENQGRITPMDLAMKGNFAGDVAKRFLDAKASEFGASIVTSEDGNKVYHFITVSTLGSILDSSEPVKELPASQHDIQPIDNWLAPPPPKFNEEELETETIPQANLEEIKKPLEKQLTFGSLIQSELAKRLNVYSSTVYKRRDDPDFSEWSRSKDPDGIAWVYSPETKEFFPMEETKS</sequence>